<sequence>MAGEGTDLGGAVAAVMGEAEGAEGAVGAVEAVHIAFALVGVRVEIALDEEPRRQQRAQPARAPGVILQLSPSLIRYPQQKTTAFIRSRRRKEASLALKRIATTYSSTLEIELFEGGFLVHHHFDRRGLPPPPPPPFLKLAVEQRNQRARRQAYEIKGKGARA</sequence>
<protein>
    <submittedName>
        <fullName evidence="1">Uncharacterized protein</fullName>
    </submittedName>
</protein>
<dbReference type="AlphaFoldDB" id="A0A427AN81"/>
<gene>
    <name evidence="1" type="ORF">B296_00012222</name>
</gene>
<comment type="caution">
    <text evidence="1">The sequence shown here is derived from an EMBL/GenBank/DDBJ whole genome shotgun (WGS) entry which is preliminary data.</text>
</comment>
<evidence type="ECO:0000313" key="2">
    <source>
        <dbReference type="Proteomes" id="UP000287651"/>
    </source>
</evidence>
<organism evidence="1 2">
    <name type="scientific">Ensete ventricosum</name>
    <name type="common">Abyssinian banana</name>
    <name type="synonym">Musa ensete</name>
    <dbReference type="NCBI Taxonomy" id="4639"/>
    <lineage>
        <taxon>Eukaryota</taxon>
        <taxon>Viridiplantae</taxon>
        <taxon>Streptophyta</taxon>
        <taxon>Embryophyta</taxon>
        <taxon>Tracheophyta</taxon>
        <taxon>Spermatophyta</taxon>
        <taxon>Magnoliopsida</taxon>
        <taxon>Liliopsida</taxon>
        <taxon>Zingiberales</taxon>
        <taxon>Musaceae</taxon>
        <taxon>Ensete</taxon>
    </lineage>
</organism>
<name>A0A427AN81_ENSVE</name>
<dbReference type="Proteomes" id="UP000287651">
    <property type="component" value="Unassembled WGS sequence"/>
</dbReference>
<dbReference type="EMBL" id="AMZH03001868">
    <property type="protein sequence ID" value="RRT77682.1"/>
    <property type="molecule type" value="Genomic_DNA"/>
</dbReference>
<proteinExistence type="predicted"/>
<evidence type="ECO:0000313" key="1">
    <source>
        <dbReference type="EMBL" id="RRT77682.1"/>
    </source>
</evidence>
<reference evidence="1 2" key="1">
    <citation type="journal article" date="2014" name="Agronomy (Basel)">
        <title>A Draft Genome Sequence for Ensete ventricosum, the Drought-Tolerant Tree Against Hunger.</title>
        <authorList>
            <person name="Harrison J."/>
            <person name="Moore K.A."/>
            <person name="Paszkiewicz K."/>
            <person name="Jones T."/>
            <person name="Grant M."/>
            <person name="Ambacheew D."/>
            <person name="Muzemil S."/>
            <person name="Studholme D.J."/>
        </authorList>
    </citation>
    <scope>NUCLEOTIDE SEQUENCE [LARGE SCALE GENOMIC DNA]</scope>
</reference>
<accession>A0A427AN81</accession>